<reference evidence="4 7" key="1">
    <citation type="journal article" date="2011" name="J. Bacteriol.">
        <title>Genome sequence of Halobiforma lacisalsi AJ5, an extremely halophilic archaeon which harbors a bop gene.</title>
        <authorList>
            <person name="Jiang X."/>
            <person name="Wang S."/>
            <person name="Cheng H."/>
            <person name="Huo Y."/>
            <person name="Zhang X."/>
            <person name="Zhu X."/>
            <person name="Han X."/>
            <person name="Ni P."/>
            <person name="Wu M."/>
        </authorList>
    </citation>
    <scope>NUCLEOTIDE SEQUENCE [LARGE SCALE GENOMIC DNA]</scope>
    <source>
        <strain evidence="4 7">AJ5</strain>
    </source>
</reference>
<dbReference type="EMBL" id="CP019285">
    <property type="protein sequence ID" value="APW99765.1"/>
    <property type="molecule type" value="Genomic_DNA"/>
</dbReference>
<keyword evidence="5" id="KW-0418">Kinase</keyword>
<organism evidence="5 6">
    <name type="scientific">Natronobacterium lacisalsi AJ5</name>
    <dbReference type="NCBI Taxonomy" id="358396"/>
    <lineage>
        <taxon>Archaea</taxon>
        <taxon>Methanobacteriati</taxon>
        <taxon>Methanobacteriota</taxon>
        <taxon>Stenosarchaea group</taxon>
        <taxon>Halobacteria</taxon>
        <taxon>Halobacteriales</taxon>
        <taxon>Natrialbaceae</taxon>
        <taxon>Natronobacterium</taxon>
    </lineage>
</organism>
<dbReference type="STRING" id="358396.CHINAEXTREME_19205"/>
<evidence type="ECO:0000259" key="3">
    <source>
        <dbReference type="Pfam" id="PF16926"/>
    </source>
</evidence>
<dbReference type="KEGG" id="hlc:CHINAEXTREME19205"/>
<evidence type="ECO:0000256" key="2">
    <source>
        <dbReference type="SAM" id="Phobius"/>
    </source>
</evidence>
<keyword evidence="6" id="KW-1185">Reference proteome</keyword>
<feature type="transmembrane region" description="Helical" evidence="2">
    <location>
        <begin position="59"/>
        <end position="84"/>
    </location>
</feature>
<feature type="domain" description="Archaeal histidine kinase 4TM" evidence="3">
    <location>
        <begin position="5"/>
        <end position="124"/>
    </location>
</feature>
<dbReference type="EMBL" id="AOLZ01000022">
    <property type="protein sequence ID" value="EMA36057.1"/>
    <property type="molecule type" value="Genomic_DNA"/>
</dbReference>
<accession>M0LR49</accession>
<dbReference type="AlphaFoldDB" id="M0LR49"/>
<name>M0LR49_NATLA</name>
<evidence type="ECO:0000256" key="1">
    <source>
        <dbReference type="SAM" id="Coils"/>
    </source>
</evidence>
<feature type="transmembrane region" description="Helical" evidence="2">
    <location>
        <begin position="96"/>
        <end position="116"/>
    </location>
</feature>
<keyword evidence="1" id="KW-0175">Coiled coil</keyword>
<dbReference type="GO" id="GO:0016301">
    <property type="term" value="F:kinase activity"/>
    <property type="evidence" value="ECO:0007669"/>
    <property type="project" value="UniProtKB-KW"/>
</dbReference>
<dbReference type="Proteomes" id="UP000011555">
    <property type="component" value="Unassembled WGS sequence"/>
</dbReference>
<evidence type="ECO:0000313" key="4">
    <source>
        <dbReference type="EMBL" id="APW99765.1"/>
    </source>
</evidence>
<evidence type="ECO:0000313" key="5">
    <source>
        <dbReference type="EMBL" id="EMA36057.1"/>
    </source>
</evidence>
<sequence>MVVAIGAWYLLLAVATAVVPTSHDASLVAVLVVFAFIGGSGAVIFVGGYRLPRTDIDPLFYPVISTWCLVGIGVMVAILALYHAQPDTGLSEPARSLPILTGFSAVAGFGVGLYAARAKTHARRLERQNELLERTRAQLEEAKSG</sequence>
<evidence type="ECO:0000313" key="6">
    <source>
        <dbReference type="Proteomes" id="UP000011555"/>
    </source>
</evidence>
<feature type="coiled-coil region" evidence="1">
    <location>
        <begin position="115"/>
        <end position="145"/>
    </location>
</feature>
<keyword evidence="2" id="KW-0812">Transmembrane</keyword>
<reference evidence="5 6" key="2">
    <citation type="journal article" date="2014" name="PLoS Genet.">
        <title>Phylogenetically driven sequencing of extremely halophilic archaea reveals strategies for static and dynamic osmo-response.</title>
        <authorList>
            <person name="Becker E.A."/>
            <person name="Seitzer P.M."/>
            <person name="Tritt A."/>
            <person name="Larsen D."/>
            <person name="Krusor M."/>
            <person name="Yao A.I."/>
            <person name="Wu D."/>
            <person name="Madern D."/>
            <person name="Eisen J.A."/>
            <person name="Darling A.E."/>
            <person name="Facciotti M.T."/>
        </authorList>
    </citation>
    <scope>NUCLEOTIDE SEQUENCE [LARGE SCALE GENOMIC DNA]</scope>
    <source>
        <strain evidence="5 6">AJ5</strain>
    </source>
</reference>
<dbReference type="eggNOG" id="arCOG02329">
    <property type="taxonomic scope" value="Archaea"/>
</dbReference>
<keyword evidence="2" id="KW-1133">Transmembrane helix</keyword>
<dbReference type="Proteomes" id="UP000186547">
    <property type="component" value="Chromosome"/>
</dbReference>
<feature type="transmembrane region" description="Helical" evidence="2">
    <location>
        <begin position="27"/>
        <end position="47"/>
    </location>
</feature>
<protein>
    <submittedName>
        <fullName evidence="4 5">Histidine kinase</fullName>
    </submittedName>
</protein>
<proteinExistence type="predicted"/>
<keyword evidence="2" id="KW-0472">Membrane</keyword>
<dbReference type="InterPro" id="IPR031623">
    <property type="entry name" value="HisKA_4TM"/>
</dbReference>
<dbReference type="Pfam" id="PF16926">
    <property type="entry name" value="HisKA_4TM"/>
    <property type="match status" value="1"/>
</dbReference>
<evidence type="ECO:0000313" key="7">
    <source>
        <dbReference type="Proteomes" id="UP000186547"/>
    </source>
</evidence>
<keyword evidence="5" id="KW-0808">Transferase</keyword>
<reference evidence="4" key="3">
    <citation type="submission" date="2017-01" db="EMBL/GenBank/DDBJ databases">
        <authorList>
            <person name="Mah S.A."/>
            <person name="Swanson W.J."/>
            <person name="Moy G.W."/>
            <person name="Vacquier V.D."/>
        </authorList>
    </citation>
    <scope>NUCLEOTIDE SEQUENCE</scope>
    <source>
        <strain evidence="4">AJ5</strain>
    </source>
</reference>
<gene>
    <name evidence="5" type="ORF">C445_04348</name>
    <name evidence="4" type="ORF">CHINAEXTREME_19205</name>
</gene>